<name>A0ACD3SK91_9BURK</name>
<evidence type="ECO:0000313" key="2">
    <source>
        <dbReference type="Proteomes" id="UP000004277"/>
    </source>
</evidence>
<reference evidence="1" key="1">
    <citation type="submission" date="2019-05" db="EMBL/GenBank/DDBJ databases">
        <title>Revised genome assembly of Burkholderiaceae (previously Ralstonia) sp. PBA.</title>
        <authorList>
            <person name="Gan H.M."/>
        </authorList>
    </citation>
    <scope>NUCLEOTIDE SEQUENCE</scope>
    <source>
        <strain evidence="1">PBA</strain>
    </source>
</reference>
<dbReference type="Proteomes" id="UP000004277">
    <property type="component" value="Unassembled WGS sequence"/>
</dbReference>
<sequence>MPDFAVICPGQGSQFPDMFELAVADVRAREVLERFSDALSVDLVAHARRGDDLFGNAYAQPALVALASATWAALAPDVPEPVAFAGYSVGEVSAWSCAGAWSPEQAAQVVQSRAACMDRYAPPDCGMLAVRGVLLEQMQAGRDVFVAIVNDADHAVLAGSRPALLQAEQALKAAGAWTRLLDVHVPSHTPLLQPAAEAFRLDLARVPLQRLSIPVLRGLDGARCWDQAACLEALPRAVAEPIRWVDCMHGLVESGARVVLELGPGRSLTKLCGDSGLSLKARSVNDFRSFGAATDWLRRQLDD</sequence>
<keyword evidence="2" id="KW-1185">Reference proteome</keyword>
<organism evidence="1 2">
    <name type="scientific">Imbroritus primus</name>
    <dbReference type="NCBI Taxonomy" id="3058603"/>
    <lineage>
        <taxon>Bacteria</taxon>
        <taxon>Pseudomonadati</taxon>
        <taxon>Pseudomonadota</taxon>
        <taxon>Betaproteobacteria</taxon>
        <taxon>Burkholderiales</taxon>
        <taxon>Burkholderiaceae</taxon>
        <taxon>Imbroritus</taxon>
    </lineage>
</organism>
<accession>A0ACD3SK91</accession>
<evidence type="ECO:0000313" key="1">
    <source>
        <dbReference type="EMBL" id="TMS56590.1"/>
    </source>
</evidence>
<gene>
    <name evidence="1" type="ORF">MW7_016020</name>
</gene>
<dbReference type="EMBL" id="AKCV02000026">
    <property type="protein sequence ID" value="TMS56590.1"/>
    <property type="molecule type" value="Genomic_DNA"/>
</dbReference>
<protein>
    <submittedName>
        <fullName evidence="1">Acyltransferase domain-containing protein</fullName>
    </submittedName>
</protein>
<proteinExistence type="predicted"/>
<keyword evidence="1" id="KW-0012">Acyltransferase</keyword>
<comment type="caution">
    <text evidence="1">The sequence shown here is derived from an EMBL/GenBank/DDBJ whole genome shotgun (WGS) entry which is preliminary data.</text>
</comment>
<keyword evidence="1" id="KW-0808">Transferase</keyword>